<keyword evidence="3 15" id="KW-1003">Cell membrane</keyword>
<comment type="subcellular location">
    <subcellularLocation>
        <location evidence="15">Cell membrane</location>
        <topology evidence="15">Single-pass membrane protein</topology>
    </subcellularLocation>
    <subcellularLocation>
        <location evidence="14">Endomembrane system</location>
        <topology evidence="14">Single-pass membrane protein</topology>
    </subcellularLocation>
</comment>
<dbReference type="GO" id="GO:0012505">
    <property type="term" value="C:endomembrane system"/>
    <property type="evidence" value="ECO:0007669"/>
    <property type="project" value="UniProtKB-SubCell"/>
</dbReference>
<evidence type="ECO:0000256" key="15">
    <source>
        <dbReference type="HAMAP-Rule" id="MF_01398"/>
    </source>
</evidence>
<evidence type="ECO:0000256" key="1">
    <source>
        <dbReference type="ARBA" id="ARBA00005513"/>
    </source>
</evidence>
<gene>
    <name evidence="15 18" type="primary">atpF</name>
    <name evidence="18" type="ORF">K239x_52550</name>
</gene>
<evidence type="ECO:0000256" key="6">
    <source>
        <dbReference type="ARBA" id="ARBA00022781"/>
    </source>
</evidence>
<dbReference type="GO" id="GO:0046961">
    <property type="term" value="F:proton-transporting ATPase activity, rotational mechanism"/>
    <property type="evidence" value="ECO:0007669"/>
    <property type="project" value="TreeGrafter"/>
</dbReference>
<keyword evidence="19" id="KW-1185">Reference proteome</keyword>
<evidence type="ECO:0000313" key="19">
    <source>
        <dbReference type="Proteomes" id="UP000319817"/>
    </source>
</evidence>
<keyword evidence="9 15" id="KW-0472">Membrane</keyword>
<name>A0A517P1J2_9BACT</name>
<evidence type="ECO:0000256" key="16">
    <source>
        <dbReference type="SAM" id="Coils"/>
    </source>
</evidence>
<feature type="coiled-coil region" evidence="16">
    <location>
        <begin position="162"/>
        <end position="219"/>
    </location>
</feature>
<keyword evidence="2 15" id="KW-0813">Transport</keyword>
<dbReference type="GO" id="GO:0046933">
    <property type="term" value="F:proton-transporting ATP synthase activity, rotational mechanism"/>
    <property type="evidence" value="ECO:0007669"/>
    <property type="project" value="UniProtKB-UniRule"/>
</dbReference>
<dbReference type="InterPro" id="IPR002146">
    <property type="entry name" value="ATP_synth_b/b'su_bac/chlpt"/>
</dbReference>
<evidence type="ECO:0000256" key="2">
    <source>
        <dbReference type="ARBA" id="ARBA00022448"/>
    </source>
</evidence>
<sequence>MMIRKGESMMHSISRTMLIRSMIAVALTMFVFGPVMPAFAQDKGVAAEKEHADGDHDAEHDHEDGDHDHKDGEHAEGDHAEGAAGHDAHGDDGHGDHAEMPPLLSFDVGSAVCNLAIFLGVLAILSKFVWPAILGGLKAREDKINADLEGAQKANLEAKGLLTEYQSKLDDASAQVQGMLAESRRDAEASGARIVEEAKAEAQRQSERAVADIETAKKVALSDIAGQTSDMAIKVAKQVVGRELQAGDHAELIRQSLESLPSNN</sequence>
<feature type="transmembrane region" description="Helical" evidence="15">
    <location>
        <begin position="108"/>
        <end position="130"/>
    </location>
</feature>
<evidence type="ECO:0000256" key="7">
    <source>
        <dbReference type="ARBA" id="ARBA00022989"/>
    </source>
</evidence>
<evidence type="ECO:0000256" key="14">
    <source>
        <dbReference type="ARBA" id="ARBA00037847"/>
    </source>
</evidence>
<comment type="function">
    <text evidence="12">Component of the F(0) channel, it forms part of the peripheral stalk, linking F(1) to F(0). The b'-subunit is a diverged and duplicated form of b found in plants and photosynthetic bacteria.</text>
</comment>
<evidence type="ECO:0000256" key="3">
    <source>
        <dbReference type="ARBA" id="ARBA00022475"/>
    </source>
</evidence>
<dbReference type="GO" id="GO:0005886">
    <property type="term" value="C:plasma membrane"/>
    <property type="evidence" value="ECO:0007669"/>
    <property type="project" value="UniProtKB-SubCell"/>
</dbReference>
<dbReference type="PANTHER" id="PTHR33445">
    <property type="entry name" value="ATP SYNTHASE SUBUNIT B', CHLOROPLASTIC"/>
    <property type="match status" value="1"/>
</dbReference>
<evidence type="ECO:0000256" key="8">
    <source>
        <dbReference type="ARBA" id="ARBA00023065"/>
    </source>
</evidence>
<keyword evidence="6 15" id="KW-0375">Hydrogen ion transport</keyword>
<dbReference type="RefSeq" id="WP_419189364.1">
    <property type="nucleotide sequence ID" value="NZ_CP036526.1"/>
</dbReference>
<dbReference type="HAMAP" id="MF_01398">
    <property type="entry name" value="ATP_synth_b_bprime"/>
    <property type="match status" value="1"/>
</dbReference>
<dbReference type="InterPro" id="IPR005864">
    <property type="entry name" value="ATP_synth_F0_bsu_bac"/>
</dbReference>
<comment type="function">
    <text evidence="11 15">F(1)F(0) ATP synthase produces ATP from ADP in the presence of a proton or sodium gradient. F-type ATPases consist of two structural domains, F(1) containing the extramembraneous catalytic core and F(0) containing the membrane proton channel, linked together by a central stalk and a peripheral stalk. During catalysis, ATP synthesis in the catalytic domain of F(1) is coupled via a rotary mechanism of the central stalk subunits to proton translocation.</text>
</comment>
<comment type="subunit">
    <text evidence="15">F-type ATPases have 2 components, F(1) - the catalytic core - and F(0) - the membrane proton channel. F(1) has five subunits: alpha(3), beta(3), gamma(1), delta(1), epsilon(1). F(0) has three main subunits: a(1), b(2) and c(10-14). The alpha and beta chains form an alternating ring which encloses part of the gamma chain. F(1) is attached to F(0) by a central stalk formed by the gamma and epsilon chains, while a peripheral stalk is formed by the delta and b chains.</text>
</comment>
<keyword evidence="5 15" id="KW-0812">Transmembrane</keyword>
<feature type="region of interest" description="Disordered" evidence="17">
    <location>
        <begin position="43"/>
        <end position="96"/>
    </location>
</feature>
<dbReference type="GO" id="GO:0045259">
    <property type="term" value="C:proton-transporting ATP synthase complex"/>
    <property type="evidence" value="ECO:0007669"/>
    <property type="project" value="UniProtKB-KW"/>
</dbReference>
<dbReference type="NCBIfam" id="TIGR01144">
    <property type="entry name" value="ATP_synt_b"/>
    <property type="match status" value="1"/>
</dbReference>
<keyword evidence="7 15" id="KW-1133">Transmembrane helix</keyword>
<evidence type="ECO:0000256" key="17">
    <source>
        <dbReference type="SAM" id="MobiDB-lite"/>
    </source>
</evidence>
<dbReference type="InterPro" id="IPR050059">
    <property type="entry name" value="ATP_synthase_B_chain"/>
</dbReference>
<keyword evidence="4 15" id="KW-0138">CF(0)</keyword>
<evidence type="ECO:0000256" key="4">
    <source>
        <dbReference type="ARBA" id="ARBA00022547"/>
    </source>
</evidence>
<evidence type="ECO:0000256" key="11">
    <source>
        <dbReference type="ARBA" id="ARBA00025198"/>
    </source>
</evidence>
<keyword evidence="8 15" id="KW-0406">Ion transport</keyword>
<protein>
    <recommendedName>
        <fullName evidence="15">ATP synthase subunit b</fullName>
    </recommendedName>
    <alternativeName>
        <fullName evidence="15">ATP synthase F(0) sector subunit b</fullName>
    </alternativeName>
    <alternativeName>
        <fullName evidence="15">ATPase subunit I</fullName>
    </alternativeName>
    <alternativeName>
        <fullName evidence="15">F-type ATPase subunit b</fullName>
        <shortName evidence="15">F-ATPase subunit b</shortName>
    </alternativeName>
</protein>
<proteinExistence type="inferred from homology"/>
<evidence type="ECO:0000256" key="13">
    <source>
        <dbReference type="ARBA" id="ARBA00026054"/>
    </source>
</evidence>
<evidence type="ECO:0000256" key="9">
    <source>
        <dbReference type="ARBA" id="ARBA00023136"/>
    </source>
</evidence>
<feature type="compositionally biased region" description="Basic and acidic residues" evidence="17">
    <location>
        <begin position="45"/>
        <end position="96"/>
    </location>
</feature>
<reference evidence="18 19" key="1">
    <citation type="submission" date="2019-02" db="EMBL/GenBank/DDBJ databases">
        <title>Deep-cultivation of Planctomycetes and their phenomic and genomic characterization uncovers novel biology.</title>
        <authorList>
            <person name="Wiegand S."/>
            <person name="Jogler M."/>
            <person name="Boedeker C."/>
            <person name="Pinto D."/>
            <person name="Vollmers J."/>
            <person name="Rivas-Marin E."/>
            <person name="Kohn T."/>
            <person name="Peeters S.H."/>
            <person name="Heuer A."/>
            <person name="Rast P."/>
            <person name="Oberbeckmann S."/>
            <person name="Bunk B."/>
            <person name="Jeske O."/>
            <person name="Meyerdierks A."/>
            <person name="Storesund J.E."/>
            <person name="Kallscheuer N."/>
            <person name="Luecker S."/>
            <person name="Lage O.M."/>
            <person name="Pohl T."/>
            <person name="Merkel B.J."/>
            <person name="Hornburger P."/>
            <person name="Mueller R.-W."/>
            <person name="Bruemmer F."/>
            <person name="Labrenz M."/>
            <person name="Spormann A.M."/>
            <person name="Op den Camp H."/>
            <person name="Overmann J."/>
            <person name="Amann R."/>
            <person name="Jetten M.S.M."/>
            <person name="Mascher T."/>
            <person name="Medema M.H."/>
            <person name="Devos D.P."/>
            <person name="Kaster A.-K."/>
            <person name="Ovreas L."/>
            <person name="Rohde M."/>
            <person name="Galperin M.Y."/>
            <person name="Jogler C."/>
        </authorList>
    </citation>
    <scope>NUCLEOTIDE SEQUENCE [LARGE SCALE GENOMIC DNA]</scope>
    <source>
        <strain evidence="18 19">K23_9</strain>
    </source>
</reference>
<comment type="similarity">
    <text evidence="1 15">Belongs to the ATPase B chain family.</text>
</comment>
<dbReference type="EMBL" id="CP036526">
    <property type="protein sequence ID" value="QDT13238.1"/>
    <property type="molecule type" value="Genomic_DNA"/>
</dbReference>
<dbReference type="AlphaFoldDB" id="A0A517P1J2"/>
<organism evidence="18 19">
    <name type="scientific">Stieleria marina</name>
    <dbReference type="NCBI Taxonomy" id="1930275"/>
    <lineage>
        <taxon>Bacteria</taxon>
        <taxon>Pseudomonadati</taxon>
        <taxon>Planctomycetota</taxon>
        <taxon>Planctomycetia</taxon>
        <taxon>Pirellulales</taxon>
        <taxon>Pirellulaceae</taxon>
        <taxon>Stieleria</taxon>
    </lineage>
</organism>
<keyword evidence="16" id="KW-0175">Coiled coil</keyword>
<dbReference type="Proteomes" id="UP000319817">
    <property type="component" value="Chromosome"/>
</dbReference>
<keyword evidence="10 15" id="KW-0066">ATP synthesis</keyword>
<evidence type="ECO:0000256" key="12">
    <source>
        <dbReference type="ARBA" id="ARBA00025614"/>
    </source>
</evidence>
<evidence type="ECO:0000256" key="5">
    <source>
        <dbReference type="ARBA" id="ARBA00022692"/>
    </source>
</evidence>
<dbReference type="CDD" id="cd06503">
    <property type="entry name" value="ATP-synt_Fo_b"/>
    <property type="match status" value="1"/>
</dbReference>
<dbReference type="PANTHER" id="PTHR33445:SF1">
    <property type="entry name" value="ATP SYNTHASE SUBUNIT B"/>
    <property type="match status" value="1"/>
</dbReference>
<evidence type="ECO:0000256" key="10">
    <source>
        <dbReference type="ARBA" id="ARBA00023310"/>
    </source>
</evidence>
<accession>A0A517P1J2</accession>
<dbReference type="Pfam" id="PF00430">
    <property type="entry name" value="ATP-synt_B"/>
    <property type="match status" value="1"/>
</dbReference>
<evidence type="ECO:0000313" key="18">
    <source>
        <dbReference type="EMBL" id="QDT13238.1"/>
    </source>
</evidence>
<comment type="subunit">
    <text evidence="13">F-type ATPases have 2 components, F(1) - the catalytic core - and F(0) - the membrane proton channel. F(1) has five subunits: alpha(3), beta(3), gamma(1), delta(1), epsilon(1). F(0) has four main subunits: a(1), b(2) and c(10-14). The alpha and beta chains form an alternating ring which encloses part of the gamma chain. F(1) is attached to F(0) by a central stalk formed by the gamma and epsilon chains, while a peripheral stalk is formed by the delta and b chains.</text>
</comment>